<dbReference type="Proteomes" id="UP000191285">
    <property type="component" value="Unassembled WGS sequence"/>
</dbReference>
<evidence type="ECO:0000313" key="2">
    <source>
        <dbReference type="Proteomes" id="UP000191285"/>
    </source>
</evidence>
<sequence length="138" mass="15504">MQTAIGTYQGSNPPNVSLVSRYYSWQEKRKLDTKEYLDIDVDDLKGQPKVSQINKYGGLEMNPTHVMFTNGELDPVRAFSVTSQDVDYGFPERKETSVVLKCHRAPGNGIYFGLIYPYEVHASDMVGEMNNKTSPSSS</sequence>
<organism evidence="1 2">
    <name type="scientific">Penicillium steckii</name>
    <dbReference type="NCBI Taxonomy" id="303698"/>
    <lineage>
        <taxon>Eukaryota</taxon>
        <taxon>Fungi</taxon>
        <taxon>Dikarya</taxon>
        <taxon>Ascomycota</taxon>
        <taxon>Pezizomycotina</taxon>
        <taxon>Eurotiomycetes</taxon>
        <taxon>Eurotiomycetidae</taxon>
        <taxon>Eurotiales</taxon>
        <taxon>Aspergillaceae</taxon>
        <taxon>Penicillium</taxon>
    </lineage>
</organism>
<accession>A0A1V6TTS6</accession>
<protein>
    <submittedName>
        <fullName evidence="1">Uncharacterized protein</fullName>
    </submittedName>
</protein>
<dbReference type="Gene3D" id="3.40.50.1820">
    <property type="entry name" value="alpha/beta hydrolase"/>
    <property type="match status" value="1"/>
</dbReference>
<reference evidence="2" key="1">
    <citation type="journal article" date="2017" name="Nat. Microbiol.">
        <title>Global analysis of biosynthetic gene clusters reveals vast potential of secondary metabolite production in Penicillium species.</title>
        <authorList>
            <person name="Nielsen J.C."/>
            <person name="Grijseels S."/>
            <person name="Prigent S."/>
            <person name="Ji B."/>
            <person name="Dainat J."/>
            <person name="Nielsen K.F."/>
            <person name="Frisvad J.C."/>
            <person name="Workman M."/>
            <person name="Nielsen J."/>
        </authorList>
    </citation>
    <scope>NUCLEOTIDE SEQUENCE [LARGE SCALE GENOMIC DNA]</scope>
    <source>
        <strain evidence="2">IBT 24891</strain>
    </source>
</reference>
<dbReference type="AlphaFoldDB" id="A0A1V6TTS6"/>
<dbReference type="GO" id="GO:0017000">
    <property type="term" value="P:antibiotic biosynthetic process"/>
    <property type="evidence" value="ECO:0007669"/>
    <property type="project" value="UniProtKB-ARBA"/>
</dbReference>
<keyword evidence="2" id="KW-1185">Reference proteome</keyword>
<dbReference type="GO" id="GO:0072330">
    <property type="term" value="P:monocarboxylic acid biosynthetic process"/>
    <property type="evidence" value="ECO:0007669"/>
    <property type="project" value="UniProtKB-ARBA"/>
</dbReference>
<dbReference type="OrthoDB" id="1735038at2759"/>
<gene>
    <name evidence="1" type="ORF">PENSTE_c002G00887</name>
</gene>
<dbReference type="EMBL" id="MLKD01000002">
    <property type="protein sequence ID" value="OQE29802.1"/>
    <property type="molecule type" value="Genomic_DNA"/>
</dbReference>
<name>A0A1V6TTS6_9EURO</name>
<comment type="caution">
    <text evidence="1">The sequence shown here is derived from an EMBL/GenBank/DDBJ whole genome shotgun (WGS) entry which is preliminary data.</text>
</comment>
<proteinExistence type="predicted"/>
<dbReference type="InterPro" id="IPR029058">
    <property type="entry name" value="AB_hydrolase_fold"/>
</dbReference>
<evidence type="ECO:0000313" key="1">
    <source>
        <dbReference type="EMBL" id="OQE29802.1"/>
    </source>
</evidence>